<organism evidence="2 3">
    <name type="scientific">Coniochaeta ligniaria NRRL 30616</name>
    <dbReference type="NCBI Taxonomy" id="1408157"/>
    <lineage>
        <taxon>Eukaryota</taxon>
        <taxon>Fungi</taxon>
        <taxon>Dikarya</taxon>
        <taxon>Ascomycota</taxon>
        <taxon>Pezizomycotina</taxon>
        <taxon>Sordariomycetes</taxon>
        <taxon>Sordariomycetidae</taxon>
        <taxon>Coniochaetales</taxon>
        <taxon>Coniochaetaceae</taxon>
        <taxon>Coniochaeta</taxon>
    </lineage>
</organism>
<accession>A0A1J7I401</accession>
<dbReference type="AlphaFoldDB" id="A0A1J7I401"/>
<sequence>MATGRHFDWTLCRYVLLGEHGRSYAQRSDTPTEAASLDPQRQLLRARYEASCPPMQSAVRVGRFVPVPRLHSSTLTLSPTNTDTEGVQQFALPPLSPIDKHGNRIRRESRLQPRPRFPPDAAPHMPDIRHRVQRSSTVQAILFTNHTSVILIAATNAQGCGDGLQRYDKRL</sequence>
<dbReference type="EMBL" id="KV875119">
    <property type="protein sequence ID" value="OIW22359.1"/>
    <property type="molecule type" value="Genomic_DNA"/>
</dbReference>
<dbReference type="InParanoid" id="A0A1J7I401"/>
<keyword evidence="3" id="KW-1185">Reference proteome</keyword>
<evidence type="ECO:0000256" key="1">
    <source>
        <dbReference type="SAM" id="MobiDB-lite"/>
    </source>
</evidence>
<evidence type="ECO:0000313" key="3">
    <source>
        <dbReference type="Proteomes" id="UP000182658"/>
    </source>
</evidence>
<protein>
    <submittedName>
        <fullName evidence="2">Uncharacterized protein</fullName>
    </submittedName>
</protein>
<dbReference type="Proteomes" id="UP000182658">
    <property type="component" value="Unassembled WGS sequence"/>
</dbReference>
<gene>
    <name evidence="2" type="ORF">CONLIGDRAFT_224510</name>
</gene>
<name>A0A1J7I401_9PEZI</name>
<evidence type="ECO:0000313" key="2">
    <source>
        <dbReference type="EMBL" id="OIW22359.1"/>
    </source>
</evidence>
<reference evidence="2 3" key="1">
    <citation type="submission" date="2016-10" db="EMBL/GenBank/DDBJ databases">
        <title>Draft genome sequence of Coniochaeta ligniaria NRRL30616, a lignocellulolytic fungus for bioabatement of inhibitors in plant biomass hydrolysates.</title>
        <authorList>
            <consortium name="DOE Joint Genome Institute"/>
            <person name="Jimenez D.J."/>
            <person name="Hector R.E."/>
            <person name="Riley R."/>
            <person name="Sun H."/>
            <person name="Grigoriev I.V."/>
            <person name="Van Elsas J.D."/>
            <person name="Nichols N.N."/>
        </authorList>
    </citation>
    <scope>NUCLEOTIDE SEQUENCE [LARGE SCALE GENOMIC DNA]</scope>
    <source>
        <strain evidence="2 3">NRRL 30616</strain>
    </source>
</reference>
<feature type="region of interest" description="Disordered" evidence="1">
    <location>
        <begin position="107"/>
        <end position="126"/>
    </location>
</feature>
<proteinExistence type="predicted"/>